<dbReference type="InterPro" id="IPR001584">
    <property type="entry name" value="Integrase_cat-core"/>
</dbReference>
<dbReference type="Pfam" id="PF00385">
    <property type="entry name" value="Chromo"/>
    <property type="match status" value="1"/>
</dbReference>
<dbReference type="SMART" id="SM00343">
    <property type="entry name" value="ZnF_C2HC"/>
    <property type="match status" value="1"/>
</dbReference>
<organism evidence="23 24">
    <name type="scientific">Phytophthora fragariae</name>
    <dbReference type="NCBI Taxonomy" id="53985"/>
    <lineage>
        <taxon>Eukaryota</taxon>
        <taxon>Sar</taxon>
        <taxon>Stramenopiles</taxon>
        <taxon>Oomycota</taxon>
        <taxon>Peronosporomycetes</taxon>
        <taxon>Peronosporales</taxon>
        <taxon>Peronosporaceae</taxon>
        <taxon>Phytophthora</taxon>
    </lineage>
</organism>
<keyword evidence="12" id="KW-0229">DNA integration</keyword>
<dbReference type="InterPro" id="IPR056924">
    <property type="entry name" value="SH3_Tf2-1"/>
</dbReference>
<evidence type="ECO:0000313" key="23">
    <source>
        <dbReference type="EMBL" id="KAE8976817.1"/>
    </source>
</evidence>
<evidence type="ECO:0000256" key="2">
    <source>
        <dbReference type="ARBA" id="ARBA00012493"/>
    </source>
</evidence>
<keyword evidence="18" id="KW-0863">Zinc-finger</keyword>
<keyword evidence="18" id="KW-0862">Zinc</keyword>
<gene>
    <name evidence="23" type="ORF">PF011_g23897</name>
</gene>
<dbReference type="InterPro" id="IPR021109">
    <property type="entry name" value="Peptidase_aspartic_dom_sf"/>
</dbReference>
<evidence type="ECO:0000256" key="15">
    <source>
        <dbReference type="ARBA" id="ARBA00023125"/>
    </source>
</evidence>
<dbReference type="SUPFAM" id="SSF57756">
    <property type="entry name" value="Retrovirus zinc finger-like domains"/>
    <property type="match status" value="1"/>
</dbReference>
<feature type="region of interest" description="Disordered" evidence="19">
    <location>
        <begin position="1813"/>
        <end position="1844"/>
    </location>
</feature>
<keyword evidence="9" id="KW-0255">Endonuclease</keyword>
<dbReference type="Gene3D" id="2.40.70.10">
    <property type="entry name" value="Acid Proteases"/>
    <property type="match status" value="1"/>
</dbReference>
<evidence type="ECO:0000256" key="5">
    <source>
        <dbReference type="ARBA" id="ARBA00022695"/>
    </source>
</evidence>
<dbReference type="GO" id="GO:0006508">
    <property type="term" value="P:proteolysis"/>
    <property type="evidence" value="ECO:0007669"/>
    <property type="project" value="UniProtKB-KW"/>
</dbReference>
<comment type="subcellular location">
    <subcellularLocation>
        <location evidence="1">Nucleus</location>
    </subcellularLocation>
</comment>
<reference evidence="23 24" key="1">
    <citation type="submission" date="2018-09" db="EMBL/GenBank/DDBJ databases">
        <title>Genomic investigation of the strawberry pathogen Phytophthora fragariae indicates pathogenicity is determined by transcriptional variation in three key races.</title>
        <authorList>
            <person name="Adams T.M."/>
            <person name="Armitage A.D."/>
            <person name="Sobczyk M.K."/>
            <person name="Bates H.J."/>
            <person name="Dunwell J.M."/>
            <person name="Nellist C.F."/>
            <person name="Harrison R.J."/>
        </authorList>
    </citation>
    <scope>NUCLEOTIDE SEQUENCE [LARGE SCALE GENOMIC DNA]</scope>
    <source>
        <strain evidence="23 24">SCRP245</strain>
    </source>
</reference>
<dbReference type="GO" id="GO:0006310">
    <property type="term" value="P:DNA recombination"/>
    <property type="evidence" value="ECO:0007669"/>
    <property type="project" value="UniProtKB-KW"/>
</dbReference>
<feature type="region of interest" description="Disordered" evidence="19">
    <location>
        <begin position="91"/>
        <end position="113"/>
    </location>
</feature>
<dbReference type="InterPro" id="IPR001969">
    <property type="entry name" value="Aspartic_peptidase_AS"/>
</dbReference>
<feature type="region of interest" description="Disordered" evidence="19">
    <location>
        <begin position="1361"/>
        <end position="1395"/>
    </location>
</feature>
<keyword evidence="4" id="KW-0808">Transferase</keyword>
<feature type="compositionally biased region" description="Polar residues" evidence="19">
    <location>
        <begin position="1652"/>
        <end position="1664"/>
    </location>
</feature>
<evidence type="ECO:0000256" key="6">
    <source>
        <dbReference type="ARBA" id="ARBA00022722"/>
    </source>
</evidence>
<dbReference type="Gene3D" id="3.30.420.10">
    <property type="entry name" value="Ribonuclease H-like superfamily/Ribonuclease H"/>
    <property type="match status" value="1"/>
</dbReference>
<dbReference type="PROSITE" id="PS50158">
    <property type="entry name" value="ZF_CCHC"/>
    <property type="match status" value="1"/>
</dbReference>
<keyword evidence="17" id="KW-0539">Nucleus</keyword>
<feature type="compositionally biased region" description="Polar residues" evidence="19">
    <location>
        <begin position="1370"/>
        <end position="1393"/>
    </location>
</feature>
<evidence type="ECO:0000259" key="20">
    <source>
        <dbReference type="PROSITE" id="PS50013"/>
    </source>
</evidence>
<keyword evidence="11" id="KW-0460">Magnesium</keyword>
<dbReference type="InterPro" id="IPR041373">
    <property type="entry name" value="RT_RNaseH"/>
</dbReference>
<evidence type="ECO:0000256" key="8">
    <source>
        <dbReference type="ARBA" id="ARBA00022750"/>
    </source>
</evidence>
<dbReference type="PROSITE" id="PS00598">
    <property type="entry name" value="CHROMO_1"/>
    <property type="match status" value="1"/>
</dbReference>
<dbReference type="Gene3D" id="3.30.70.270">
    <property type="match status" value="2"/>
</dbReference>
<evidence type="ECO:0000256" key="12">
    <source>
        <dbReference type="ARBA" id="ARBA00022908"/>
    </source>
</evidence>
<feature type="region of interest" description="Disordered" evidence="19">
    <location>
        <begin position="1579"/>
        <end position="1701"/>
    </location>
</feature>
<dbReference type="InterPro" id="IPR016197">
    <property type="entry name" value="Chromo-like_dom_sf"/>
</dbReference>
<name>A0A6A3I529_9STRA</name>
<feature type="region of interest" description="Disordered" evidence="19">
    <location>
        <begin position="409"/>
        <end position="464"/>
    </location>
</feature>
<feature type="compositionally biased region" description="Low complexity" evidence="19">
    <location>
        <begin position="422"/>
        <end position="437"/>
    </location>
</feature>
<evidence type="ECO:0000256" key="1">
    <source>
        <dbReference type="ARBA" id="ARBA00004123"/>
    </source>
</evidence>
<dbReference type="PANTHER" id="PTHR37984">
    <property type="entry name" value="PROTEIN CBG26694"/>
    <property type="match status" value="1"/>
</dbReference>
<dbReference type="InterPro" id="IPR001878">
    <property type="entry name" value="Znf_CCHC"/>
</dbReference>
<dbReference type="SUPFAM" id="SSF53098">
    <property type="entry name" value="Ribonuclease H-like"/>
    <property type="match status" value="1"/>
</dbReference>
<feature type="domain" description="Chromo" evidence="20">
    <location>
        <begin position="1707"/>
        <end position="1771"/>
    </location>
</feature>
<dbReference type="GO" id="GO:0008270">
    <property type="term" value="F:zinc ion binding"/>
    <property type="evidence" value="ECO:0007669"/>
    <property type="project" value="UniProtKB-KW"/>
</dbReference>
<dbReference type="CDD" id="cd00024">
    <property type="entry name" value="CD_CSD"/>
    <property type="match status" value="1"/>
</dbReference>
<proteinExistence type="predicted"/>
<dbReference type="InterPro" id="IPR000953">
    <property type="entry name" value="Chromo/chromo_shadow_dom"/>
</dbReference>
<keyword evidence="6" id="KW-0540">Nuclease</keyword>
<keyword evidence="8" id="KW-0064">Aspartyl protease</keyword>
<dbReference type="Pfam" id="PF17921">
    <property type="entry name" value="Integrase_H2C2"/>
    <property type="match status" value="1"/>
</dbReference>
<evidence type="ECO:0000256" key="9">
    <source>
        <dbReference type="ARBA" id="ARBA00022759"/>
    </source>
</evidence>
<evidence type="ECO:0000256" key="7">
    <source>
        <dbReference type="ARBA" id="ARBA00022723"/>
    </source>
</evidence>
<evidence type="ECO:0000256" key="4">
    <source>
        <dbReference type="ARBA" id="ARBA00022679"/>
    </source>
</evidence>
<dbReference type="InterPro" id="IPR012337">
    <property type="entry name" value="RNaseH-like_sf"/>
</dbReference>
<dbReference type="SMART" id="SM00298">
    <property type="entry name" value="CHROMO"/>
    <property type="match status" value="1"/>
</dbReference>
<keyword evidence="14" id="KW-0239">DNA-directed DNA polymerase</keyword>
<dbReference type="InterPro" id="IPR023780">
    <property type="entry name" value="Chromo_domain"/>
</dbReference>
<protein>
    <recommendedName>
        <fullName evidence="2">RNA-directed DNA polymerase</fullName>
        <ecNumber evidence="2">2.7.7.49</ecNumber>
    </recommendedName>
</protein>
<dbReference type="Pfam" id="PF00078">
    <property type="entry name" value="RVT_1"/>
    <property type="match status" value="1"/>
</dbReference>
<evidence type="ECO:0000256" key="10">
    <source>
        <dbReference type="ARBA" id="ARBA00022801"/>
    </source>
</evidence>
<dbReference type="GO" id="GO:0004190">
    <property type="term" value="F:aspartic-type endopeptidase activity"/>
    <property type="evidence" value="ECO:0007669"/>
    <property type="project" value="UniProtKB-KW"/>
</dbReference>
<evidence type="ECO:0000256" key="18">
    <source>
        <dbReference type="PROSITE-ProRule" id="PRU00047"/>
    </source>
</evidence>
<dbReference type="PROSITE" id="PS00141">
    <property type="entry name" value="ASP_PROTEASE"/>
    <property type="match status" value="1"/>
</dbReference>
<feature type="domain" description="CCHC-type" evidence="21">
    <location>
        <begin position="122"/>
        <end position="136"/>
    </location>
</feature>
<keyword evidence="3" id="KW-0645">Protease</keyword>
<feature type="compositionally biased region" description="Basic residues" evidence="19">
    <location>
        <begin position="438"/>
        <end position="458"/>
    </location>
</feature>
<accession>A0A6A3I529</accession>
<dbReference type="GO" id="GO:0015074">
    <property type="term" value="P:DNA integration"/>
    <property type="evidence" value="ECO:0007669"/>
    <property type="project" value="UniProtKB-KW"/>
</dbReference>
<dbReference type="InterPro" id="IPR036397">
    <property type="entry name" value="RNaseH_sf"/>
</dbReference>
<evidence type="ECO:0000259" key="21">
    <source>
        <dbReference type="PROSITE" id="PS50158"/>
    </source>
</evidence>
<dbReference type="GO" id="GO:0005634">
    <property type="term" value="C:nucleus"/>
    <property type="evidence" value="ECO:0007669"/>
    <property type="project" value="UniProtKB-SubCell"/>
</dbReference>
<keyword evidence="15" id="KW-0238">DNA-binding</keyword>
<dbReference type="CDD" id="cd00303">
    <property type="entry name" value="retropepsin_like"/>
    <property type="match status" value="1"/>
</dbReference>
<dbReference type="InterPro" id="IPR041588">
    <property type="entry name" value="Integrase_H2C2"/>
</dbReference>
<dbReference type="InterPro" id="IPR023779">
    <property type="entry name" value="Chromodomain_CS"/>
</dbReference>
<keyword evidence="7" id="KW-0479">Metal-binding</keyword>
<evidence type="ECO:0000256" key="19">
    <source>
        <dbReference type="SAM" id="MobiDB-lite"/>
    </source>
</evidence>
<dbReference type="SUPFAM" id="SSF54160">
    <property type="entry name" value="Chromo domain-like"/>
    <property type="match status" value="1"/>
</dbReference>
<evidence type="ECO:0000256" key="16">
    <source>
        <dbReference type="ARBA" id="ARBA00023172"/>
    </source>
</evidence>
<dbReference type="EMBL" id="QXFW01002627">
    <property type="protein sequence ID" value="KAE8976817.1"/>
    <property type="molecule type" value="Genomic_DNA"/>
</dbReference>
<dbReference type="FunFam" id="3.30.70.270:FF:000020">
    <property type="entry name" value="Transposon Tf2-6 polyprotein-like Protein"/>
    <property type="match status" value="1"/>
</dbReference>
<dbReference type="InterPro" id="IPR043502">
    <property type="entry name" value="DNA/RNA_pol_sf"/>
</dbReference>
<evidence type="ECO:0000256" key="13">
    <source>
        <dbReference type="ARBA" id="ARBA00022918"/>
    </source>
</evidence>
<keyword evidence="13" id="KW-0695">RNA-directed DNA polymerase</keyword>
<dbReference type="CDD" id="cd01647">
    <property type="entry name" value="RT_LTR"/>
    <property type="match status" value="1"/>
</dbReference>
<dbReference type="SUPFAM" id="SSF50630">
    <property type="entry name" value="Acid proteases"/>
    <property type="match status" value="1"/>
</dbReference>
<evidence type="ECO:0000256" key="3">
    <source>
        <dbReference type="ARBA" id="ARBA00022670"/>
    </source>
</evidence>
<dbReference type="InterPro" id="IPR036875">
    <property type="entry name" value="Znf_CCHC_sf"/>
</dbReference>
<feature type="compositionally biased region" description="Polar residues" evidence="19">
    <location>
        <begin position="1587"/>
        <end position="1603"/>
    </location>
</feature>
<dbReference type="InterPro" id="IPR050951">
    <property type="entry name" value="Retrovirus_Pol_polyprotein"/>
</dbReference>
<keyword evidence="5" id="KW-0548">Nucleotidyltransferase</keyword>
<keyword evidence="10" id="KW-0378">Hydrolase</keyword>
<feature type="compositionally biased region" description="Basic and acidic residues" evidence="19">
    <location>
        <begin position="1830"/>
        <end position="1844"/>
    </location>
</feature>
<dbReference type="Gene3D" id="2.40.50.40">
    <property type="match status" value="1"/>
</dbReference>
<evidence type="ECO:0000313" key="24">
    <source>
        <dbReference type="Proteomes" id="UP000460718"/>
    </source>
</evidence>
<feature type="compositionally biased region" description="Polar residues" evidence="19">
    <location>
        <begin position="1610"/>
        <end position="1634"/>
    </location>
</feature>
<dbReference type="PROSITE" id="PS50013">
    <property type="entry name" value="CHROMO_2"/>
    <property type="match status" value="1"/>
</dbReference>
<evidence type="ECO:0000256" key="17">
    <source>
        <dbReference type="ARBA" id="ARBA00023242"/>
    </source>
</evidence>
<comment type="caution">
    <text evidence="23">The sequence shown here is derived from an EMBL/GenBank/DDBJ whole genome shotgun (WGS) entry which is preliminary data.</text>
</comment>
<keyword evidence="16" id="KW-0233">DNA recombination</keyword>
<dbReference type="Gene3D" id="3.10.10.10">
    <property type="entry name" value="HIV Type 1 Reverse Transcriptase, subunit A, domain 1"/>
    <property type="match status" value="1"/>
</dbReference>
<dbReference type="Pfam" id="PF17917">
    <property type="entry name" value="RT_RNaseH"/>
    <property type="match status" value="1"/>
</dbReference>
<evidence type="ECO:0000256" key="11">
    <source>
        <dbReference type="ARBA" id="ARBA00022842"/>
    </source>
</evidence>
<dbReference type="FunFam" id="3.10.20.370:FF:000001">
    <property type="entry name" value="Retrovirus-related Pol polyprotein from transposon 17.6-like protein"/>
    <property type="match status" value="1"/>
</dbReference>
<dbReference type="Proteomes" id="UP000460718">
    <property type="component" value="Unassembled WGS sequence"/>
</dbReference>
<dbReference type="Gene3D" id="1.10.340.70">
    <property type="match status" value="1"/>
</dbReference>
<dbReference type="GO" id="GO:0003887">
    <property type="term" value="F:DNA-directed DNA polymerase activity"/>
    <property type="evidence" value="ECO:0007669"/>
    <property type="project" value="UniProtKB-KW"/>
</dbReference>
<dbReference type="Pfam" id="PF24626">
    <property type="entry name" value="SH3_Tf2-1"/>
    <property type="match status" value="1"/>
</dbReference>
<dbReference type="GO" id="GO:0003964">
    <property type="term" value="F:RNA-directed DNA polymerase activity"/>
    <property type="evidence" value="ECO:0007669"/>
    <property type="project" value="UniProtKB-KW"/>
</dbReference>
<feature type="domain" description="Integrase catalytic" evidence="22">
    <location>
        <begin position="1177"/>
        <end position="1343"/>
    </location>
</feature>
<evidence type="ECO:0000256" key="14">
    <source>
        <dbReference type="ARBA" id="ARBA00022932"/>
    </source>
</evidence>
<sequence>MSMRDYVQKTRHLVSCIVTNPIDVASKVHVFIFGMREGMTRYCLTRAEPSTLEAAFALALREDYTVASSYARALTPDALASAPEPMEIDAIEAESRSRSTSTARGPRFSNDNRPRDGRQLVCYRCRKSGHRAAVCRAPAPVLASAEVVGEADDTFPTALPKNGRDHPPVLYAHFNATTTNGDSRLILISLHVAGAERPLRALLDSGATNNFIRDDCLALLPSHVRVREGPGEIVVQLADGKPHRAPRRAVSLAYAFDGFTTNDYFLVIELNYAFDCILGMPWFARYQPEIDWLARSVRRRVGYDVSECAASVIGPVNNPPSRAREGPKKNTVEQWLPYENYVVEQGLPYVKNAVEQRLPPVQNAVEQRFPHAKNAVEQRLALENATVEQRLPFADVSVAQQDLRDTGMVETKLPCLEEGEVSSSESSSSETSASSSGSRRRRKSKRNRSGRRRLRRRSTAVDQAPSSKILNVVEYSEGSPNQVRAIEVANPPSDAATITRLPGLSWKHFLRDLKAGEIEQVCLLTGFDQPDVLANAIIEDASPSRPKAAEPKSVREARFAAQSWQALQDSNNPVYSLAREFEDIFPEKIPAELPAERGVRHEIDLVLGSKYCVTRQWPWPRDQVQAIDDFFEGRRKAGHLNDATIPAQTPIPRKDMVLDTMSGSVIYSVIDLTDGFYQILMRESDIPLTAVSTPSGMLWEWLVMPQGLKNAPATFNRMVSHMLRPLHAFAPSYFDDIFVHSRAEDGLSAVDVHLRHLRKVFEKMRENKLYANLKKCVFCAPEIPVLGCYVRKSGVRADPEKISSICSWPTPKNKTELRQWLGLANYLHKYTKDYAGLIQPMSFLLKKDVASNWCPEYQDAFDAVKKSLASAPVLMLPDTSRPFHVVCDASDFAIGCALMQFDAEGRERVVIYQSRQMKPAEKNYPVHDKELLAMRYALIKFRVYLLGEQTFAVYTDHASLRTAMKSPRLSQRMARWLSFFAEYNFVVHYKPGKNNVLADALSRRPDYDPRRLTRHQDIPDDDDDDDDCATCVTLGINATVSSPVLPLRQQIADAYEEDSFYAAIIRYLRNPTADTLAKLTRPTRDEITRYDLDSDLLTYAIDTFDTPRVVIPADDDLRARLVHEYHDAPAGVHLGREKTFAALSRDFFWPRMYKWIRKWVRSCEICQRVKPALSKQAPLRPLPIATSAWRSVSMDFIFGLPRDDEGRTGVLVFVDRFSKMVHLAPVAAEVTADESAELFLDLVCRHHGLPESIVSDRDPRFTSAFWTRLFALLGTHLLMSTAAHPETDGQTERVNRVLEDVLRRYATSFASWSSFLPMAGFALNNSTHASTGLTPFFVNNARHPRVPALLAIRSSNAAAVSTLGGGGRAPTSTSAQDSSEPPLSRPAKSNTRGATVEGHALHGVAYEDFFAVDVASPATSAVANFAPAATPTPIDSAAVSEFLLHRQAVTRFVRNALQVAVDRQKANADRRGRKSLSSFRRGERVLVSTEGIQGTAVTNLGANKLAPRFIGPFKILKVIGDAYTLDIPTAMRLHPTFYVGRLKSYVPATIPAPEAERPRLARNLNRPAVDVDVESARALAPHARASPSVTQATPSDEATSASRGTPAPIESQQYPQQSQTRAQTQRGSESPSCRSSHDRPPAPSSGAPSDVSIRSSVTHRQSSKPPKLPKPATLQSRGSEATPRPYETTIRRDGPPPLVDASGARRWIAERIVDHETRRTRATGTAPRSRRARTTERYYRVRWLGFPPAEDTWESRERLMEDIPDVVKEYEATLALVFDGSGSEDDHDLVSAIAHEYWRRETPGNDDIIATSISDEAPANSRDVNSRGASSRDHSDDDHAARSVDMDVSAAMSSATRPAARSAMLPSACTCLARA</sequence>
<dbReference type="GO" id="GO:0003677">
    <property type="term" value="F:DNA binding"/>
    <property type="evidence" value="ECO:0007669"/>
    <property type="project" value="UniProtKB-KW"/>
</dbReference>
<dbReference type="InterPro" id="IPR000477">
    <property type="entry name" value="RT_dom"/>
</dbReference>
<dbReference type="EC" id="2.7.7.49" evidence="2"/>
<dbReference type="InterPro" id="IPR043128">
    <property type="entry name" value="Rev_trsase/Diguanyl_cyclase"/>
</dbReference>
<dbReference type="PROSITE" id="PS50994">
    <property type="entry name" value="INTEGRASE"/>
    <property type="match status" value="1"/>
</dbReference>
<dbReference type="GO" id="GO:0004519">
    <property type="term" value="F:endonuclease activity"/>
    <property type="evidence" value="ECO:0007669"/>
    <property type="project" value="UniProtKB-KW"/>
</dbReference>
<evidence type="ECO:0000259" key="22">
    <source>
        <dbReference type="PROSITE" id="PS50994"/>
    </source>
</evidence>
<dbReference type="PANTHER" id="PTHR37984:SF5">
    <property type="entry name" value="PROTEIN NYNRIN-LIKE"/>
    <property type="match status" value="1"/>
</dbReference>
<dbReference type="SUPFAM" id="SSF56672">
    <property type="entry name" value="DNA/RNA polymerases"/>
    <property type="match status" value="1"/>
</dbReference>
<dbReference type="CDD" id="cd09274">
    <property type="entry name" value="RNase_HI_RT_Ty3"/>
    <property type="match status" value="1"/>
</dbReference>